<gene>
    <name evidence="3" type="ordered locus">Snas_2475</name>
</gene>
<dbReference type="InterPro" id="IPR006976">
    <property type="entry name" value="VanZ-like"/>
</dbReference>
<dbReference type="PANTHER" id="PTHR36834">
    <property type="entry name" value="MEMBRANE PROTEIN-RELATED"/>
    <property type="match status" value="1"/>
</dbReference>
<evidence type="ECO:0000313" key="3">
    <source>
        <dbReference type="EMBL" id="ADD42158.1"/>
    </source>
</evidence>
<dbReference type="KEGG" id="sna:Snas_2475"/>
<keyword evidence="1" id="KW-1133">Transmembrane helix</keyword>
<dbReference type="HOGENOM" id="CLU_090667_0_0_11"/>
<name>D3Q4X8_STANL</name>
<evidence type="ECO:0000313" key="4">
    <source>
        <dbReference type="Proteomes" id="UP000000844"/>
    </source>
</evidence>
<feature type="transmembrane region" description="Helical" evidence="1">
    <location>
        <begin position="82"/>
        <end position="107"/>
    </location>
</feature>
<dbReference type="InterPro" id="IPR053150">
    <property type="entry name" value="Teicoplanin_resist-assoc"/>
</dbReference>
<feature type="transmembrane region" description="Helical" evidence="1">
    <location>
        <begin position="152"/>
        <end position="171"/>
    </location>
</feature>
<keyword evidence="1" id="KW-0812">Transmembrane</keyword>
<feature type="transmembrane region" description="Helical" evidence="1">
    <location>
        <begin position="12"/>
        <end position="30"/>
    </location>
</feature>
<reference evidence="3 4" key="1">
    <citation type="journal article" date="2009" name="Stand. Genomic Sci.">
        <title>Complete genome sequence of Stackebrandtia nassauensis type strain (LLR-40K-21).</title>
        <authorList>
            <person name="Munk C."/>
            <person name="Lapidus A."/>
            <person name="Copeland A."/>
            <person name="Jando M."/>
            <person name="Mayilraj S."/>
            <person name="Glavina Del Rio T."/>
            <person name="Nolan M."/>
            <person name="Chen F."/>
            <person name="Lucas S."/>
            <person name="Tice H."/>
            <person name="Cheng J.F."/>
            <person name="Han C."/>
            <person name="Detter J.C."/>
            <person name="Bruce D."/>
            <person name="Goodwin L."/>
            <person name="Chain P."/>
            <person name="Pitluck S."/>
            <person name="Goker M."/>
            <person name="Ovchinikova G."/>
            <person name="Pati A."/>
            <person name="Ivanova N."/>
            <person name="Mavromatis K."/>
            <person name="Chen A."/>
            <person name="Palaniappan K."/>
            <person name="Land M."/>
            <person name="Hauser L."/>
            <person name="Chang Y.J."/>
            <person name="Jeffries C.D."/>
            <person name="Bristow J."/>
            <person name="Eisen J.A."/>
            <person name="Markowitz V."/>
            <person name="Hugenholtz P."/>
            <person name="Kyrpides N.C."/>
            <person name="Klenk H.P."/>
        </authorList>
    </citation>
    <scope>NUCLEOTIDE SEQUENCE [LARGE SCALE GENOMIC DNA]</scope>
    <source>
        <strain evidence="4">DSM 44728 / CIP 108903 / NRRL B-16338 / NBRC 102104 / LLR-40K-21</strain>
    </source>
</reference>
<keyword evidence="4" id="KW-1185">Reference proteome</keyword>
<evidence type="ECO:0000259" key="2">
    <source>
        <dbReference type="Pfam" id="PF04892"/>
    </source>
</evidence>
<dbReference type="EMBL" id="CP001778">
    <property type="protein sequence ID" value="ADD42158.1"/>
    <property type="molecule type" value="Genomic_DNA"/>
</dbReference>
<keyword evidence="1" id="KW-0472">Membrane</keyword>
<dbReference type="OrthoDB" id="3627087at2"/>
<sequence length="186" mass="19774">MTEVWDRWGTVLTATAVAVPVVVALVWALARRRIRDGADARTAWRRSAAEVCAVAGTLPWLWMVLTPRPAASTVNLVPLSDLAALFTAAPTTIVVQLGGNLLVFAALGFCLPIRFAIPVAAVALVGAAGATAIEVLQYLFDIGRVSSVDDVLVNTLGAVLAALLSRPWWVARTWAARTQPRRIPVG</sequence>
<accession>D3Q4X8</accession>
<dbReference type="Pfam" id="PF04892">
    <property type="entry name" value="VanZ"/>
    <property type="match status" value="1"/>
</dbReference>
<feature type="domain" description="VanZ-like" evidence="2">
    <location>
        <begin position="62"/>
        <end position="166"/>
    </location>
</feature>
<dbReference type="STRING" id="446470.Snas_2475"/>
<dbReference type="PANTHER" id="PTHR36834:SF2">
    <property type="entry name" value="MEMBRANE PROTEIN"/>
    <property type="match status" value="1"/>
</dbReference>
<dbReference type="AlphaFoldDB" id="D3Q4X8"/>
<dbReference type="Proteomes" id="UP000000844">
    <property type="component" value="Chromosome"/>
</dbReference>
<feature type="transmembrane region" description="Helical" evidence="1">
    <location>
        <begin position="119"/>
        <end position="140"/>
    </location>
</feature>
<dbReference type="RefSeq" id="WP_013017729.1">
    <property type="nucleotide sequence ID" value="NC_013947.1"/>
</dbReference>
<evidence type="ECO:0000256" key="1">
    <source>
        <dbReference type="SAM" id="Phobius"/>
    </source>
</evidence>
<feature type="transmembrane region" description="Helical" evidence="1">
    <location>
        <begin position="42"/>
        <end position="62"/>
    </location>
</feature>
<organism evidence="3 4">
    <name type="scientific">Stackebrandtia nassauensis (strain DSM 44728 / CIP 108903 / NRRL B-16338 / NBRC 102104 / LLR-40K-21)</name>
    <dbReference type="NCBI Taxonomy" id="446470"/>
    <lineage>
        <taxon>Bacteria</taxon>
        <taxon>Bacillati</taxon>
        <taxon>Actinomycetota</taxon>
        <taxon>Actinomycetes</taxon>
        <taxon>Glycomycetales</taxon>
        <taxon>Glycomycetaceae</taxon>
        <taxon>Stackebrandtia</taxon>
    </lineage>
</organism>
<dbReference type="eggNOG" id="COG4767">
    <property type="taxonomic scope" value="Bacteria"/>
</dbReference>
<proteinExistence type="predicted"/>
<protein>
    <submittedName>
        <fullName evidence="3">VanZ family protein</fullName>
    </submittedName>
</protein>